<dbReference type="AlphaFoldDB" id="A0A328F958"/>
<evidence type="ECO:0000313" key="4">
    <source>
        <dbReference type="Proteomes" id="UP000248798"/>
    </source>
</evidence>
<dbReference type="RefSeq" id="WP_111960072.1">
    <property type="nucleotide sequence ID" value="NZ_CP036313.1"/>
</dbReference>
<dbReference type="EMBL" id="QLNI01000058">
    <property type="protein sequence ID" value="RAM00190.1"/>
    <property type="molecule type" value="Genomic_DNA"/>
</dbReference>
<reference evidence="2 5" key="2">
    <citation type="submission" date="2019-02" db="EMBL/GenBank/DDBJ databases">
        <title>Complete genome sequence of Desulfobacter hydrogenophilus AcRS1.</title>
        <authorList>
            <person name="Marietou A."/>
            <person name="Lund M.B."/>
            <person name="Marshall I.P.G."/>
            <person name="Schreiber L."/>
            <person name="Jorgensen B."/>
        </authorList>
    </citation>
    <scope>NUCLEOTIDE SEQUENCE [LARGE SCALE GENOMIC DNA]</scope>
    <source>
        <strain evidence="2 5">AcRS1</strain>
    </source>
</reference>
<accession>A0A328F958</accession>
<feature type="compositionally biased region" description="Basic and acidic residues" evidence="1">
    <location>
        <begin position="1"/>
        <end position="22"/>
    </location>
</feature>
<sequence>MVKKEKERRGQEERRSGIDRRRLNPLNYTGIEKRFNPDCRESNDRRKNKGNWIEYQSPLLKK</sequence>
<evidence type="ECO:0000256" key="1">
    <source>
        <dbReference type="SAM" id="MobiDB-lite"/>
    </source>
</evidence>
<organism evidence="3 4">
    <name type="scientific">Desulfobacter hydrogenophilus</name>
    <dbReference type="NCBI Taxonomy" id="2291"/>
    <lineage>
        <taxon>Bacteria</taxon>
        <taxon>Pseudomonadati</taxon>
        <taxon>Thermodesulfobacteriota</taxon>
        <taxon>Desulfobacteria</taxon>
        <taxon>Desulfobacterales</taxon>
        <taxon>Desulfobacteraceae</taxon>
        <taxon>Desulfobacter</taxon>
    </lineage>
</organism>
<evidence type="ECO:0000313" key="2">
    <source>
        <dbReference type="EMBL" id="QBH14449.1"/>
    </source>
</evidence>
<feature type="compositionally biased region" description="Basic and acidic residues" evidence="1">
    <location>
        <begin position="31"/>
        <end position="45"/>
    </location>
</feature>
<name>A0A328F958_9BACT</name>
<keyword evidence="5" id="KW-1185">Reference proteome</keyword>
<proteinExistence type="predicted"/>
<feature type="region of interest" description="Disordered" evidence="1">
    <location>
        <begin position="1"/>
        <end position="62"/>
    </location>
</feature>
<gene>
    <name evidence="3" type="ORF">DO021_20295</name>
    <name evidence="2" type="ORF">EYB58_16870</name>
</gene>
<dbReference type="EMBL" id="CP036313">
    <property type="protein sequence ID" value="QBH14449.1"/>
    <property type="molecule type" value="Genomic_DNA"/>
</dbReference>
<protein>
    <submittedName>
        <fullName evidence="3">Uncharacterized protein</fullName>
    </submittedName>
</protein>
<evidence type="ECO:0000313" key="5">
    <source>
        <dbReference type="Proteomes" id="UP000293902"/>
    </source>
</evidence>
<dbReference type="Proteomes" id="UP000293902">
    <property type="component" value="Chromosome"/>
</dbReference>
<dbReference type="Proteomes" id="UP000248798">
    <property type="component" value="Unassembled WGS sequence"/>
</dbReference>
<reference evidence="3 4" key="1">
    <citation type="submission" date="2018-06" db="EMBL/GenBank/DDBJ databases">
        <title>Complete Genome Sequence of Desulfobacter hydrogenophilus (DSM3380).</title>
        <authorList>
            <person name="Marietou A."/>
            <person name="Schreiber L."/>
            <person name="Marshall I."/>
            <person name="Jorgensen B."/>
        </authorList>
    </citation>
    <scope>NUCLEOTIDE SEQUENCE [LARGE SCALE GENOMIC DNA]</scope>
    <source>
        <strain evidence="3 4">DSM 3380</strain>
    </source>
</reference>
<dbReference type="OrthoDB" id="5422959at2"/>
<evidence type="ECO:0000313" key="3">
    <source>
        <dbReference type="EMBL" id="RAM00190.1"/>
    </source>
</evidence>